<dbReference type="Pfam" id="PF00232">
    <property type="entry name" value="Glyco_hydro_1"/>
    <property type="match status" value="3"/>
</dbReference>
<evidence type="ECO:0008006" key="6">
    <source>
        <dbReference type="Google" id="ProtNLM"/>
    </source>
</evidence>
<dbReference type="InterPro" id="IPR001360">
    <property type="entry name" value="Glyco_hydro_1"/>
</dbReference>
<dbReference type="GO" id="GO:0008422">
    <property type="term" value="F:beta-glucosidase activity"/>
    <property type="evidence" value="ECO:0007669"/>
    <property type="project" value="TreeGrafter"/>
</dbReference>
<feature type="signal peptide" evidence="4">
    <location>
        <begin position="1"/>
        <end position="17"/>
    </location>
</feature>
<gene>
    <name evidence="5" type="ORF">FSB_LOCUS58642</name>
</gene>
<protein>
    <recommendedName>
        <fullName evidence="6">Beta-glucosidase</fullName>
    </recommendedName>
</protein>
<name>A0A2N9J2L3_FAGSY</name>
<evidence type="ECO:0000313" key="5">
    <source>
        <dbReference type="EMBL" id="SPD30760.1"/>
    </source>
</evidence>
<evidence type="ECO:0000256" key="2">
    <source>
        <dbReference type="ARBA" id="ARBA00022801"/>
    </source>
</evidence>
<evidence type="ECO:0000256" key="3">
    <source>
        <dbReference type="RuleBase" id="RU003690"/>
    </source>
</evidence>
<dbReference type="SUPFAM" id="SSF51445">
    <property type="entry name" value="(Trans)glycosidases"/>
    <property type="match status" value="1"/>
</dbReference>
<keyword evidence="4" id="KW-0732">Signal</keyword>
<accession>A0A2N9J2L3</accession>
<dbReference type="AlphaFoldDB" id="A0A2N9J2L3"/>
<dbReference type="PRINTS" id="PR00131">
    <property type="entry name" value="GLHYDRLASE1"/>
</dbReference>
<dbReference type="EMBL" id="OIVN01006331">
    <property type="protein sequence ID" value="SPD30760.1"/>
    <property type="molecule type" value="Genomic_DNA"/>
</dbReference>
<dbReference type="GO" id="GO:0005975">
    <property type="term" value="P:carbohydrate metabolic process"/>
    <property type="evidence" value="ECO:0007669"/>
    <property type="project" value="InterPro"/>
</dbReference>
<dbReference type="InterPro" id="IPR017853">
    <property type="entry name" value="GH"/>
</dbReference>
<sequence>MLRLFILLPFLLNLAVGVPSSREFSRDDFPPGFVFGSGTSAYQVEGAANEDGRTPSIWDTFAHAGKAHGATGDVACDGYHKYKEDVQLMADIGLDAYRFSISWSRLIPNGRGPINPKGLQYYNNLINELVSHGIQPHVTLHNYDLPQALEDERDFTEYAEVCFREFGDRVSYWTTVNEPNVFVTGGYDLGFVPPQRCSPPIGHCSRGNSSSEPYIAAHNILLAHASAARLYKQKYKVSSEIFHILHFNMWFLDPLVFGDYPNIMKQYVGARMPAFTDHESKQVKGSIDFIGVVHYNNVYIKDNSNSQKMVYRDFLIDAALELIMMQDSSSGYEHLEGLAGLGQRMQRNSTLDDIPRVKYMHGYIGGVLDALRNGSNTRGYFAWAFLDVFELLDGYGSSYGLNYVDLDDPDLKRYPKLSAKWYSKFLKGRSINLDEVIELEKNASPLSQSHLKQ</sequence>
<feature type="chain" id="PRO_5014951703" description="Beta-glucosidase" evidence="4">
    <location>
        <begin position="18"/>
        <end position="453"/>
    </location>
</feature>
<dbReference type="PANTHER" id="PTHR10353:SF29">
    <property type="entry name" value="BETA-GLUCOSIDASE 11"/>
    <property type="match status" value="1"/>
</dbReference>
<keyword evidence="2" id="KW-0378">Hydrolase</keyword>
<dbReference type="Gene3D" id="3.20.20.80">
    <property type="entry name" value="Glycosidases"/>
    <property type="match status" value="1"/>
</dbReference>
<dbReference type="InterPro" id="IPR033132">
    <property type="entry name" value="GH_1_N_CS"/>
</dbReference>
<dbReference type="PANTHER" id="PTHR10353">
    <property type="entry name" value="GLYCOSYL HYDROLASE"/>
    <property type="match status" value="1"/>
</dbReference>
<reference evidence="5" key="1">
    <citation type="submission" date="2018-02" db="EMBL/GenBank/DDBJ databases">
        <authorList>
            <person name="Cohen D.B."/>
            <person name="Kent A.D."/>
        </authorList>
    </citation>
    <scope>NUCLEOTIDE SEQUENCE</scope>
</reference>
<comment type="similarity">
    <text evidence="1 3">Belongs to the glycosyl hydrolase 1 family.</text>
</comment>
<evidence type="ECO:0000256" key="4">
    <source>
        <dbReference type="SAM" id="SignalP"/>
    </source>
</evidence>
<organism evidence="5">
    <name type="scientific">Fagus sylvatica</name>
    <name type="common">Beechnut</name>
    <dbReference type="NCBI Taxonomy" id="28930"/>
    <lineage>
        <taxon>Eukaryota</taxon>
        <taxon>Viridiplantae</taxon>
        <taxon>Streptophyta</taxon>
        <taxon>Embryophyta</taxon>
        <taxon>Tracheophyta</taxon>
        <taxon>Spermatophyta</taxon>
        <taxon>Magnoliopsida</taxon>
        <taxon>eudicotyledons</taxon>
        <taxon>Gunneridae</taxon>
        <taxon>Pentapetalae</taxon>
        <taxon>rosids</taxon>
        <taxon>fabids</taxon>
        <taxon>Fagales</taxon>
        <taxon>Fagaceae</taxon>
        <taxon>Fagus</taxon>
    </lineage>
</organism>
<evidence type="ECO:0000256" key="1">
    <source>
        <dbReference type="ARBA" id="ARBA00010838"/>
    </source>
</evidence>
<proteinExistence type="inferred from homology"/>
<dbReference type="PROSITE" id="PS00653">
    <property type="entry name" value="GLYCOSYL_HYDROL_F1_2"/>
    <property type="match status" value="1"/>
</dbReference>